<organism evidence="1">
    <name type="scientific">Candidatus Methanogaster sp. ANME-2c ERB4</name>
    <dbReference type="NCBI Taxonomy" id="2759911"/>
    <lineage>
        <taxon>Archaea</taxon>
        <taxon>Methanobacteriati</taxon>
        <taxon>Methanobacteriota</taxon>
        <taxon>Stenosarchaea group</taxon>
        <taxon>Methanomicrobia</taxon>
        <taxon>Methanosarcinales</taxon>
        <taxon>ANME-2 cluster</taxon>
        <taxon>Candidatus Methanogasteraceae</taxon>
        <taxon>Candidatus Methanogaster</taxon>
    </lineage>
</organism>
<sequence>MVGKTIGKAIESKEVPVYISRFGRTIEDIFVTSTELKHRFGADFEFIPAGAIGLYTYMQRIAQGMRQLMAGNRKFGLSYIESGDIAALTTDAAEISGIPYIMDVDADEVETILNG</sequence>
<protein>
    <recommendedName>
        <fullName evidence="2">Glutamate synthase domain-containing protein</fullName>
    </recommendedName>
</protein>
<dbReference type="AlphaFoldDB" id="A0A7G9YDM1"/>
<proteinExistence type="predicted"/>
<evidence type="ECO:0008006" key="2">
    <source>
        <dbReference type="Google" id="ProtNLM"/>
    </source>
</evidence>
<dbReference type="EMBL" id="MT631168">
    <property type="protein sequence ID" value="QNO46105.1"/>
    <property type="molecule type" value="Genomic_DNA"/>
</dbReference>
<name>A0A7G9YDM1_9EURY</name>
<evidence type="ECO:0000313" key="1">
    <source>
        <dbReference type="EMBL" id="QNO46105.1"/>
    </source>
</evidence>
<accession>A0A7G9YDM1</accession>
<reference evidence="1" key="1">
    <citation type="submission" date="2020-06" db="EMBL/GenBank/DDBJ databases">
        <title>Unique genomic features of the anaerobic methanotrophic archaea.</title>
        <authorList>
            <person name="Chadwick G.L."/>
            <person name="Skennerton C.T."/>
            <person name="Laso-Perez R."/>
            <person name="Leu A.O."/>
            <person name="Speth D.R."/>
            <person name="Yu H."/>
            <person name="Morgan-Lang C."/>
            <person name="Hatzenpichler R."/>
            <person name="Goudeau D."/>
            <person name="Malmstrom R."/>
            <person name="Brazelton W.J."/>
            <person name="Woyke T."/>
            <person name="Hallam S.J."/>
            <person name="Tyson G.W."/>
            <person name="Wegener G."/>
            <person name="Boetius A."/>
            <person name="Orphan V."/>
        </authorList>
    </citation>
    <scope>NUCLEOTIDE SEQUENCE</scope>
</reference>
<gene>
    <name evidence="1" type="ORF">FAKCHJAF_00042</name>
</gene>